<reference evidence="2 3" key="1">
    <citation type="journal article" date="2006" name="PLoS Genet.">
        <title>Who ate whom? Adaptive Helicobacter genomic changes that accompanied a host jump from early humans to large felines.</title>
        <authorList>
            <person name="Eppinger M."/>
            <person name="Baar C."/>
            <person name="Linz B."/>
            <person name="Raddatz G."/>
            <person name="Lanz C."/>
            <person name="Keller H."/>
            <person name="Morelli G."/>
            <person name="Gressmann H."/>
            <person name="Achtman M."/>
            <person name="Schuster S.C."/>
        </authorList>
    </citation>
    <scope>NUCLEOTIDE SEQUENCE [LARGE SCALE GENOMIC DNA]</scope>
    <source>
        <strain evidence="2 3">Sheeba</strain>
    </source>
</reference>
<dbReference type="HOGENOM" id="CLU_048239_0_0_7"/>
<dbReference type="OrthoDB" id="9765786at2"/>
<evidence type="ECO:0000313" key="2">
    <source>
        <dbReference type="EMBL" id="CAJ99924.1"/>
    </source>
</evidence>
<keyword evidence="1" id="KW-0472">Membrane</keyword>
<dbReference type="GeneID" id="31758516"/>
<dbReference type="EMBL" id="AM260522">
    <property type="protein sequence ID" value="CAJ99924.1"/>
    <property type="molecule type" value="Genomic_DNA"/>
</dbReference>
<keyword evidence="1" id="KW-1133">Transmembrane helix</keyword>
<dbReference type="eggNOG" id="COG0739">
    <property type="taxonomic scope" value="Bacteria"/>
</dbReference>
<name>Q17WQ2_HELAH</name>
<keyword evidence="3" id="KW-1185">Reference proteome</keyword>
<gene>
    <name evidence="2" type="ordered locus">Hac_1165</name>
</gene>
<evidence type="ECO:0000256" key="1">
    <source>
        <dbReference type="SAM" id="Phobius"/>
    </source>
</evidence>
<dbReference type="RefSeq" id="WP_011578031.1">
    <property type="nucleotide sequence ID" value="NC_008229.1"/>
</dbReference>
<dbReference type="AlphaFoldDB" id="Q17WQ2"/>
<proteinExistence type="predicted"/>
<dbReference type="BioCyc" id="HACI382638:HAC_RS05020-MONOMER"/>
<dbReference type="STRING" id="382638.Hac_1165"/>
<sequence length="442" mass="50586">MGLGFRVLILSVLILGGYLIFNAFITKPGALNFSLNSEEDASNDNHETLFWDLKKPIKIKITAPKGIKRYALKVTTKDNLILYEKENLVLDKPKSLEVLLIKPEIMGLEDKCLSYEIHANDWSYAHFFNGNKASFKQEVCVDTIKPSIKVLSRSPSIAYGGSAIVIFEALDKNLSQAFVHVKKKDFKAFRLLEFKQRNIFIALVPWSYENKDFKASIVAKDKANNSNITPLLFKRKTHRLRERDIDLSALKDKILKQEIFQNKIAIEQTLLEMLSHARLKDLEKIQEIALKQGDFYKDFSHFQALKPLNGSFKIVGNFLENRRFLKDHQMLFQFPHLGVDLRPSKDLSLAFDPIMKRVFEGELDFYGNSLIDCYGLGLCAFFAHLKDDKSVGSSGLKLESGLHLGMLLQGVFVRPNEWLDEQWIKTNIIAPIEQAKRLLMKG</sequence>
<dbReference type="KEGG" id="hac:Hac_1165"/>
<feature type="transmembrane region" description="Helical" evidence="1">
    <location>
        <begin position="7"/>
        <end position="25"/>
    </location>
</feature>
<protein>
    <submittedName>
        <fullName evidence="2">Metalloendopeptidase related membrane protein</fullName>
    </submittedName>
</protein>
<dbReference type="Proteomes" id="UP000000775">
    <property type="component" value="Chromosome"/>
</dbReference>
<evidence type="ECO:0000313" key="3">
    <source>
        <dbReference type="Proteomes" id="UP000000775"/>
    </source>
</evidence>
<keyword evidence="1" id="KW-0812">Transmembrane</keyword>
<accession>Q17WQ2</accession>
<organism evidence="2 3">
    <name type="scientific">Helicobacter acinonychis (strain Sheeba)</name>
    <dbReference type="NCBI Taxonomy" id="382638"/>
    <lineage>
        <taxon>Bacteria</taxon>
        <taxon>Pseudomonadati</taxon>
        <taxon>Campylobacterota</taxon>
        <taxon>Epsilonproteobacteria</taxon>
        <taxon>Campylobacterales</taxon>
        <taxon>Helicobacteraceae</taxon>
        <taxon>Helicobacter</taxon>
    </lineage>
</organism>